<dbReference type="HOGENOM" id="CLU_3028521_0_0_10"/>
<dbReference type="STRING" id="888743.HMPREF9141_0460"/>
<dbReference type="EMBL" id="AEWX01000004">
    <property type="protein sequence ID" value="EGC21102.1"/>
    <property type="molecule type" value="Genomic_DNA"/>
</dbReference>
<keyword evidence="2" id="KW-1185">Reference proteome</keyword>
<organism evidence="1 2">
    <name type="scientific">Prevotella multiformis DSM 16608</name>
    <dbReference type="NCBI Taxonomy" id="888743"/>
    <lineage>
        <taxon>Bacteria</taxon>
        <taxon>Pseudomonadati</taxon>
        <taxon>Bacteroidota</taxon>
        <taxon>Bacteroidia</taxon>
        <taxon>Bacteroidales</taxon>
        <taxon>Prevotellaceae</taxon>
        <taxon>Prevotella</taxon>
    </lineage>
</organism>
<dbReference type="AlphaFoldDB" id="F0F4E4"/>
<evidence type="ECO:0000313" key="2">
    <source>
        <dbReference type="Proteomes" id="UP000005697"/>
    </source>
</evidence>
<evidence type="ECO:0000313" key="1">
    <source>
        <dbReference type="EMBL" id="EGC21102.1"/>
    </source>
</evidence>
<name>F0F4E4_9BACT</name>
<protein>
    <submittedName>
        <fullName evidence="1">Uncharacterized protein</fullName>
    </submittedName>
</protein>
<sequence>MASIRKVRKKAFRKMGFRMSLQFHYKDPNQKLKLTPTVRKKIRQGVTEYLRKKCL</sequence>
<proteinExistence type="predicted"/>
<accession>F0F4E4</accession>
<dbReference type="Proteomes" id="UP000005697">
    <property type="component" value="Unassembled WGS sequence"/>
</dbReference>
<gene>
    <name evidence="1" type="ORF">HMPREF9141_0460</name>
</gene>
<reference evidence="1 2" key="1">
    <citation type="submission" date="2011-01" db="EMBL/GenBank/DDBJ databases">
        <authorList>
            <person name="Muzny D."/>
            <person name="Qin X."/>
            <person name="Deng J."/>
            <person name="Jiang H."/>
            <person name="Liu Y."/>
            <person name="Qu J."/>
            <person name="Song X.-Z."/>
            <person name="Zhang L."/>
            <person name="Thornton R."/>
            <person name="Coyle M."/>
            <person name="Francisco L."/>
            <person name="Jackson L."/>
            <person name="Javaid M."/>
            <person name="Korchina V."/>
            <person name="Kovar C."/>
            <person name="Mata R."/>
            <person name="Mathew T."/>
            <person name="Ngo R."/>
            <person name="Nguyen L."/>
            <person name="Nguyen N."/>
            <person name="Okwuonu G."/>
            <person name="Ongeri F."/>
            <person name="Pham C."/>
            <person name="Simmons D."/>
            <person name="Wilczek-Boney K."/>
            <person name="Hale W."/>
            <person name="Jakkamsetti A."/>
            <person name="Pham P."/>
            <person name="Ruth R."/>
            <person name="San Lucas F."/>
            <person name="Warren J."/>
            <person name="Zhang J."/>
            <person name="Zhao Z."/>
            <person name="Zhou C."/>
            <person name="Zhu D."/>
            <person name="Lee S."/>
            <person name="Bess C."/>
            <person name="Blankenburg K."/>
            <person name="Forbes L."/>
            <person name="Fu Q."/>
            <person name="Gubbala S."/>
            <person name="Hirani K."/>
            <person name="Jayaseelan J.C."/>
            <person name="Lara F."/>
            <person name="Munidasa M."/>
            <person name="Palculict T."/>
            <person name="Patil S."/>
            <person name="Pu L.-L."/>
            <person name="Saada N."/>
            <person name="Tang L."/>
            <person name="Weissenberger G."/>
            <person name="Zhu Y."/>
            <person name="Hemphill L."/>
            <person name="Shang Y."/>
            <person name="Youmans B."/>
            <person name="Ayvaz T."/>
            <person name="Ross M."/>
            <person name="Santibanez J."/>
            <person name="Aqrawi P."/>
            <person name="Gross S."/>
            <person name="Joshi V."/>
            <person name="Fowler G."/>
            <person name="Nazareth L."/>
            <person name="Reid J."/>
            <person name="Worley K."/>
            <person name="Petrosino J."/>
            <person name="Highlander S."/>
            <person name="Gibbs R."/>
        </authorList>
    </citation>
    <scope>NUCLEOTIDE SEQUENCE [LARGE SCALE GENOMIC DNA]</scope>
    <source>
        <strain evidence="1 2">DSM 16608</strain>
    </source>
</reference>
<comment type="caution">
    <text evidence="1">The sequence shown here is derived from an EMBL/GenBank/DDBJ whole genome shotgun (WGS) entry which is preliminary data.</text>
</comment>